<keyword evidence="3" id="KW-1185">Reference proteome</keyword>
<dbReference type="InterPro" id="IPR029002">
    <property type="entry name" value="PLPC/GPLD1"/>
</dbReference>
<dbReference type="EMBL" id="JACOPG010000003">
    <property type="protein sequence ID" value="MBC5686463.1"/>
    <property type="molecule type" value="Genomic_DNA"/>
</dbReference>
<dbReference type="RefSeq" id="WP_186854300.1">
    <property type="nucleotide sequence ID" value="NZ_JACOPG010000003.1"/>
</dbReference>
<reference evidence="2 3" key="1">
    <citation type="submission" date="2020-08" db="EMBL/GenBank/DDBJ databases">
        <title>Genome public.</title>
        <authorList>
            <person name="Liu C."/>
            <person name="Sun Q."/>
        </authorList>
    </citation>
    <scope>NUCLEOTIDE SEQUENCE [LARGE SCALE GENOMIC DNA]</scope>
    <source>
        <strain evidence="2 3">NSJ-9</strain>
    </source>
</reference>
<comment type="caution">
    <text evidence="2">The sequence shown here is derived from an EMBL/GenBank/DDBJ whole genome shotgun (WGS) entry which is preliminary data.</text>
</comment>
<dbReference type="Pfam" id="PF00882">
    <property type="entry name" value="Zn_dep_PLPC"/>
    <property type="match status" value="1"/>
</dbReference>
<accession>A0ABR7GH36</accession>
<gene>
    <name evidence="2" type="ORF">H8R94_07615</name>
</gene>
<name>A0ABR7GH36_9FIRM</name>
<evidence type="ECO:0000259" key="1">
    <source>
        <dbReference type="Pfam" id="PF00882"/>
    </source>
</evidence>
<sequence length="327" mass="37803">MPGFASHYLFGQQSLSHLKEDQEYHILSLHPHAYNLGLQGPDIFYYYLPAWLLYDHNAASLIHENSSLQFFIAMIDARNKLSSHSERIIADAYICGFLGHYTLDTYCHPYIFDRTHHLQNKDRNGGLYDFGRHVFLETGIDQEMISHFLHCKPTDFRPGDTIALSTKESRVIARVLSFALANVFPDAVMPKWQIRGAFRAMKTESRLMHDPTGIKKRLVRRLEAIFVKVPVISPMIPSDTIYAYKDPCNFRHKTWHNPWNPDQKRTESLYDLFDLAAPVFADRIHAYFGAVCERADVSMEDIYHARNTFMEEHGDLSYNTGLPLSIC</sequence>
<evidence type="ECO:0000313" key="2">
    <source>
        <dbReference type="EMBL" id="MBC5686463.1"/>
    </source>
</evidence>
<protein>
    <submittedName>
        <fullName evidence="2">Zinc dependent phospholipase C family protein</fullName>
    </submittedName>
</protein>
<evidence type="ECO:0000313" key="3">
    <source>
        <dbReference type="Proteomes" id="UP000643810"/>
    </source>
</evidence>
<organism evidence="2 3">
    <name type="scientific">Roseburia lenta</name>
    <dbReference type="NCBI Taxonomy" id="2763061"/>
    <lineage>
        <taxon>Bacteria</taxon>
        <taxon>Bacillati</taxon>
        <taxon>Bacillota</taxon>
        <taxon>Clostridia</taxon>
        <taxon>Lachnospirales</taxon>
        <taxon>Lachnospiraceae</taxon>
        <taxon>Roseburia</taxon>
    </lineage>
</organism>
<dbReference type="Proteomes" id="UP000643810">
    <property type="component" value="Unassembled WGS sequence"/>
</dbReference>
<proteinExistence type="predicted"/>
<feature type="domain" description="Phospholipase C/D" evidence="1">
    <location>
        <begin position="6"/>
        <end position="147"/>
    </location>
</feature>